<keyword evidence="2" id="KW-0539">Nucleus</keyword>
<dbReference type="AlphaFoldDB" id="A0AAV9CRL2"/>
<evidence type="ECO:0000256" key="1">
    <source>
        <dbReference type="ARBA" id="ARBA00004123"/>
    </source>
</evidence>
<feature type="compositionally biased region" description="Acidic residues" evidence="3">
    <location>
        <begin position="747"/>
        <end position="794"/>
    </location>
</feature>
<dbReference type="PANTHER" id="PTHR13213:SF2">
    <property type="entry name" value="MYB-BINDING PROTEIN 1A"/>
    <property type="match status" value="1"/>
</dbReference>
<reference evidence="4" key="2">
    <citation type="submission" date="2023-06" db="EMBL/GenBank/DDBJ databases">
        <authorList>
            <person name="Ma L."/>
            <person name="Liu K.-W."/>
            <person name="Li Z."/>
            <person name="Hsiao Y.-Y."/>
            <person name="Qi Y."/>
            <person name="Fu T."/>
            <person name="Tang G."/>
            <person name="Zhang D."/>
            <person name="Sun W.-H."/>
            <person name="Liu D.-K."/>
            <person name="Li Y."/>
            <person name="Chen G.-Z."/>
            <person name="Liu X.-D."/>
            <person name="Liao X.-Y."/>
            <person name="Jiang Y.-T."/>
            <person name="Yu X."/>
            <person name="Hao Y."/>
            <person name="Huang J."/>
            <person name="Zhao X.-W."/>
            <person name="Ke S."/>
            <person name="Chen Y.-Y."/>
            <person name="Wu W.-L."/>
            <person name="Hsu J.-L."/>
            <person name="Lin Y.-F."/>
            <person name="Huang M.-D."/>
            <person name="Li C.-Y."/>
            <person name="Huang L."/>
            <person name="Wang Z.-W."/>
            <person name="Zhao X."/>
            <person name="Zhong W.-Y."/>
            <person name="Peng D.-H."/>
            <person name="Ahmad S."/>
            <person name="Lan S."/>
            <person name="Zhang J.-S."/>
            <person name="Tsai W.-C."/>
            <person name="Van De Peer Y."/>
            <person name="Liu Z.-J."/>
        </authorList>
    </citation>
    <scope>NUCLEOTIDE SEQUENCE</scope>
    <source>
        <strain evidence="4">CP</strain>
        <tissue evidence="4">Leaves</tissue>
    </source>
</reference>
<evidence type="ECO:0000313" key="5">
    <source>
        <dbReference type="Proteomes" id="UP001180020"/>
    </source>
</evidence>
<dbReference type="Proteomes" id="UP001180020">
    <property type="component" value="Unassembled WGS sequence"/>
</dbReference>
<dbReference type="InterPro" id="IPR007015">
    <property type="entry name" value="DNA_pol_V/MYBBP1A"/>
</dbReference>
<reference evidence="4" key="1">
    <citation type="journal article" date="2023" name="Nat. Commun.">
        <title>Diploid and tetraploid genomes of Acorus and the evolution of monocots.</title>
        <authorList>
            <person name="Ma L."/>
            <person name="Liu K.W."/>
            <person name="Li Z."/>
            <person name="Hsiao Y.Y."/>
            <person name="Qi Y."/>
            <person name="Fu T."/>
            <person name="Tang G.D."/>
            <person name="Zhang D."/>
            <person name="Sun W.H."/>
            <person name="Liu D.K."/>
            <person name="Li Y."/>
            <person name="Chen G.Z."/>
            <person name="Liu X.D."/>
            <person name="Liao X.Y."/>
            <person name="Jiang Y.T."/>
            <person name="Yu X."/>
            <person name="Hao Y."/>
            <person name="Huang J."/>
            <person name="Zhao X.W."/>
            <person name="Ke S."/>
            <person name="Chen Y.Y."/>
            <person name="Wu W.L."/>
            <person name="Hsu J.L."/>
            <person name="Lin Y.F."/>
            <person name="Huang M.D."/>
            <person name="Li C.Y."/>
            <person name="Huang L."/>
            <person name="Wang Z.W."/>
            <person name="Zhao X."/>
            <person name="Zhong W.Y."/>
            <person name="Peng D.H."/>
            <person name="Ahmad S."/>
            <person name="Lan S."/>
            <person name="Zhang J.S."/>
            <person name="Tsai W.C."/>
            <person name="Van de Peer Y."/>
            <person name="Liu Z.J."/>
        </authorList>
    </citation>
    <scope>NUCLEOTIDE SEQUENCE</scope>
    <source>
        <strain evidence="4">CP</strain>
    </source>
</reference>
<sequence>MTTELRRVQEAYERIGEEGRIGGDVARLEAEKDDGLDNCAPSVRYALRRLVRGVSSSRECARQGFALGLSAVVGKIPSIKLDSMMKLIVNLLEITSSMKGQEAKDCLLGRLFAYGALARSRQITRPLVADKNTLYVKEFVGHVLSLAEKKRYLREPAISIILDVVEQMPVEALMNQVLEAPGMQQLFEKAVEIGDPDALFLALEIQEKFPTGDQMFHKLLPHPFNANLLFSRDHLSTLISCFKESSFCQPRVHSLWPVLVNILLPKGAPQSEDTTLCLNSKKHRKIKKCNVEDVSKNIQNFCEVVIEESLLMSSHDRKHLAFDILLLLLPRLPASCIQIVLSHKLVYCLMDILSTKESWLYKAAQHFLRELSNWVGDDVHRRVAVIIALQKHSNGRFDCITRMQAVKELVAKFNSEQGCMLLVHNLMSMFVDDGSLSDEPSDQSQTTDENSEAGSVEDKDSSGTPGSADFLKNWIIETMPRILKNLKVESEAKFRVQTEVLKFLAVQGIFSSSLGTEVTSFELQEKFKWPKAAISSTLCRLCIEQIQLLLANAQKEEGSAYLSNVLDRNDLGSYFMRFLDTLHNIPSLSLYRHLSNDDEKVFKELQLMETQLSSEEKNSGNKIDASKLHALRYLLIQLLLQVLLRPSEFSEAASELVTCCKKAFPAACHDESMEEDDQSDDDEAPNWMDVLIDTLLSLLPQSSSPISSAVEQVFRFFCDDITDSGLHRMLRIVKKDLNAGRRRGMEQDSDEDDDDDFLGLEEAEDGEEAQSEETGESGDHADDSDDMMETNETGEDNRDAKDPSVSDDSDEEWTMKQCFVWMISLH</sequence>
<name>A0AAV9CRL2_ACOCL</name>
<dbReference type="GO" id="GO:0006355">
    <property type="term" value="P:regulation of DNA-templated transcription"/>
    <property type="evidence" value="ECO:0007669"/>
    <property type="project" value="InterPro"/>
</dbReference>
<organism evidence="4 5">
    <name type="scientific">Acorus calamus</name>
    <name type="common">Sweet flag</name>
    <dbReference type="NCBI Taxonomy" id="4465"/>
    <lineage>
        <taxon>Eukaryota</taxon>
        <taxon>Viridiplantae</taxon>
        <taxon>Streptophyta</taxon>
        <taxon>Embryophyta</taxon>
        <taxon>Tracheophyta</taxon>
        <taxon>Spermatophyta</taxon>
        <taxon>Magnoliopsida</taxon>
        <taxon>Liliopsida</taxon>
        <taxon>Acoraceae</taxon>
        <taxon>Acorus</taxon>
    </lineage>
</organism>
<evidence type="ECO:0000256" key="2">
    <source>
        <dbReference type="ARBA" id="ARBA00023242"/>
    </source>
</evidence>
<feature type="region of interest" description="Disordered" evidence="3">
    <location>
        <begin position="435"/>
        <end position="466"/>
    </location>
</feature>
<evidence type="ECO:0000313" key="4">
    <source>
        <dbReference type="EMBL" id="KAK1291181.1"/>
    </source>
</evidence>
<comment type="subcellular location">
    <subcellularLocation>
        <location evidence="1">Nucleus</location>
    </subcellularLocation>
</comment>
<dbReference type="GO" id="GO:0005730">
    <property type="term" value="C:nucleolus"/>
    <property type="evidence" value="ECO:0007669"/>
    <property type="project" value="InterPro"/>
</dbReference>
<dbReference type="EMBL" id="JAUJYO010000017">
    <property type="protein sequence ID" value="KAK1291181.1"/>
    <property type="molecule type" value="Genomic_DNA"/>
</dbReference>
<keyword evidence="5" id="KW-1185">Reference proteome</keyword>
<feature type="compositionally biased region" description="Basic and acidic residues" evidence="3">
    <location>
        <begin position="795"/>
        <end position="804"/>
    </location>
</feature>
<proteinExistence type="predicted"/>
<feature type="region of interest" description="Disordered" evidence="3">
    <location>
        <begin position="741"/>
        <end position="813"/>
    </location>
</feature>
<evidence type="ECO:0008006" key="6">
    <source>
        <dbReference type="Google" id="ProtNLM"/>
    </source>
</evidence>
<accession>A0AAV9CRL2</accession>
<gene>
    <name evidence="4" type="ORF">QJS10_CPB17g02449</name>
</gene>
<comment type="caution">
    <text evidence="4">The sequence shown here is derived from an EMBL/GenBank/DDBJ whole genome shotgun (WGS) entry which is preliminary data.</text>
</comment>
<protein>
    <recommendedName>
        <fullName evidence="6">DNA polymerase V</fullName>
    </recommendedName>
</protein>
<dbReference type="GO" id="GO:0003677">
    <property type="term" value="F:DNA binding"/>
    <property type="evidence" value="ECO:0007669"/>
    <property type="project" value="InterPro"/>
</dbReference>
<evidence type="ECO:0000256" key="3">
    <source>
        <dbReference type="SAM" id="MobiDB-lite"/>
    </source>
</evidence>
<dbReference type="PANTHER" id="PTHR13213">
    <property type="entry name" value="MYB-BINDING PROTEIN 1A FAMILY MEMBER"/>
    <property type="match status" value="1"/>
</dbReference>
<dbReference type="Pfam" id="PF04931">
    <property type="entry name" value="DNA_pol_phi"/>
    <property type="match status" value="1"/>
</dbReference>